<organism evidence="1 2">
    <name type="scientific">Kickxella alabastrina</name>
    <dbReference type="NCBI Taxonomy" id="61397"/>
    <lineage>
        <taxon>Eukaryota</taxon>
        <taxon>Fungi</taxon>
        <taxon>Fungi incertae sedis</taxon>
        <taxon>Zoopagomycota</taxon>
        <taxon>Kickxellomycotina</taxon>
        <taxon>Kickxellomycetes</taxon>
        <taxon>Kickxellales</taxon>
        <taxon>Kickxellaceae</taxon>
        <taxon>Kickxella</taxon>
    </lineage>
</organism>
<dbReference type="Proteomes" id="UP001150581">
    <property type="component" value="Unassembled WGS sequence"/>
</dbReference>
<proteinExistence type="predicted"/>
<evidence type="ECO:0000313" key="2">
    <source>
        <dbReference type="Proteomes" id="UP001150581"/>
    </source>
</evidence>
<protein>
    <submittedName>
        <fullName evidence="1">Uncharacterized protein</fullName>
    </submittedName>
</protein>
<name>A0ACC1IWN4_9FUNG</name>
<evidence type="ECO:0000313" key="1">
    <source>
        <dbReference type="EMBL" id="KAJ1902217.1"/>
    </source>
</evidence>
<dbReference type="EMBL" id="JANBPG010000004">
    <property type="protein sequence ID" value="KAJ1902217.1"/>
    <property type="molecule type" value="Genomic_DNA"/>
</dbReference>
<keyword evidence="2" id="KW-1185">Reference proteome</keyword>
<accession>A0ACC1IWN4</accession>
<comment type="caution">
    <text evidence="1">The sequence shown here is derived from an EMBL/GenBank/DDBJ whole genome shotgun (WGS) entry which is preliminary data.</text>
</comment>
<reference evidence="1" key="1">
    <citation type="submission" date="2022-07" db="EMBL/GenBank/DDBJ databases">
        <title>Phylogenomic reconstructions and comparative analyses of Kickxellomycotina fungi.</title>
        <authorList>
            <person name="Reynolds N.K."/>
            <person name="Stajich J.E."/>
            <person name="Barry K."/>
            <person name="Grigoriev I.V."/>
            <person name="Crous P."/>
            <person name="Smith M.E."/>
        </authorList>
    </citation>
    <scope>NUCLEOTIDE SEQUENCE</scope>
    <source>
        <strain evidence="1">Benny 63K</strain>
    </source>
</reference>
<gene>
    <name evidence="1" type="ORF">LPJ66_000212</name>
</gene>
<sequence length="141" mass="15425">MSPSPTTSSYSTNSDPDRYNERLLETNDAHAHGIVVHIGLASEDGSMDYDLTASGERLLTGDTTQSPMFIDGNLVVEFKFLKVHCAGKFRFRVQAFDINKAPMNLPTIFETPTLVVRGPDAMFSGISDPLIVYAANILLEA</sequence>